<accession>A0A564NIV5</accession>
<organism evidence="1 2">
    <name type="scientific">Klebsiella huaxiensis</name>
    <dbReference type="NCBI Taxonomy" id="2153354"/>
    <lineage>
        <taxon>Bacteria</taxon>
        <taxon>Pseudomonadati</taxon>
        <taxon>Pseudomonadota</taxon>
        <taxon>Gammaproteobacteria</taxon>
        <taxon>Enterobacterales</taxon>
        <taxon>Enterobacteriaceae</taxon>
        <taxon>Klebsiella/Raoultella group</taxon>
        <taxon>Klebsiella</taxon>
    </lineage>
</organism>
<evidence type="ECO:0000313" key="2">
    <source>
        <dbReference type="Proteomes" id="UP000317374"/>
    </source>
</evidence>
<dbReference type="EMBL" id="CABGGW010000051">
    <property type="protein sequence ID" value="VUT06276.1"/>
    <property type="molecule type" value="Genomic_DNA"/>
</dbReference>
<reference evidence="1 2" key="1">
    <citation type="submission" date="2019-07" db="EMBL/GenBank/DDBJ databases">
        <authorList>
            <person name="Brisse S."/>
            <person name="Rodrigues C."/>
            <person name="Thorpe H."/>
        </authorList>
    </citation>
    <scope>NUCLEOTIDE SEQUENCE [LARGE SCALE GENOMIC DNA]</scope>
    <source>
        <strain evidence="1">SB6422</strain>
    </source>
</reference>
<proteinExistence type="predicted"/>
<gene>
    <name evidence="1" type="ORF">SB6422_03901</name>
</gene>
<name>A0A564NIV5_9ENTR</name>
<dbReference type="AlphaFoldDB" id="A0A564NIV5"/>
<sequence>MNKVFLINELVAFYPEQKLLVNTSHVEKRQI</sequence>
<evidence type="ECO:0000313" key="1">
    <source>
        <dbReference type="EMBL" id="VUT06276.1"/>
    </source>
</evidence>
<protein>
    <submittedName>
        <fullName evidence="1">Uncharacterized protein</fullName>
    </submittedName>
</protein>
<dbReference type="Proteomes" id="UP000317374">
    <property type="component" value="Unassembled WGS sequence"/>
</dbReference>